<dbReference type="EMBL" id="BONY01000146">
    <property type="protein sequence ID" value="GIH11596.1"/>
    <property type="molecule type" value="Genomic_DNA"/>
</dbReference>
<protein>
    <recommendedName>
        <fullName evidence="4">LVIVD repeat-containing protein</fullName>
    </recommendedName>
</protein>
<sequence length="669" mass="69699">MAFRLPLPPRRAAKAFGLAVATIVVVGILPGPASADPDPRIGLGGGWLDAQTAISNMQMLAHMNKPDGFVNPANPGDFAFATSDMAFRGHHAFMGNYNGFNIIDIADPAHPAVVTSVVCPGGQGDLSTTGNLLFMSVEQTRGRVDCGTDPTVGTRFQGVRVFDISDLSNPVQVAAVQLCRGSHTHSVVTDPKDSANVYVYVSGTTGVRGDTTIAGCSNDPATGPDPSRWRIDVIKVPVAHPEQAMVVSQPRLFADPVTGAIDGLQNAPPTPTHPSGSPWGPTPITDACHDITALPALGLAAGACEGNGILIDISDPAHPVRLDAVSDPHFAYWHSATFSNDGKKVIFTDEWGGGSGPRCRETDRPEWGANAIFNIVDRKMEFAGYYKLPVPQTLQENCVAHNGSIIPVPGRDIMVQAWYQGGISLMDFTDPANAREIGYFDRGPVGPEALVLGGFWSAYWYNGQIYGSEIARGFDVFKLQPSAHLTAAEIAAAGEVQLAEFNAQHQPKVTWAPSFAVARARFDQLLRTCTTTITGRHNGPLITSGVTCLNGATVNGPILVGAGSSLLSLDATINGPVAAPAADAVQLYHSTVAGPVAITGNKGSAAIVDSTVRGPVVVNGGNTPGIEPVIARSTINGPLVCSGNAPAPINLGAANTVRGPATGQCAALD</sequence>
<feature type="region of interest" description="Disordered" evidence="1">
    <location>
        <begin position="263"/>
        <end position="283"/>
    </location>
</feature>
<reference evidence="2" key="1">
    <citation type="submission" date="2021-01" db="EMBL/GenBank/DDBJ databases">
        <title>Whole genome shotgun sequence of Rhizocola hellebori NBRC 109834.</title>
        <authorList>
            <person name="Komaki H."/>
            <person name="Tamura T."/>
        </authorList>
    </citation>
    <scope>NUCLEOTIDE SEQUENCE</scope>
    <source>
        <strain evidence="2">NBRC 109834</strain>
    </source>
</reference>
<dbReference type="InterPro" id="IPR013211">
    <property type="entry name" value="LVIVD"/>
</dbReference>
<evidence type="ECO:0000313" key="2">
    <source>
        <dbReference type="EMBL" id="GIH11596.1"/>
    </source>
</evidence>
<keyword evidence="3" id="KW-1185">Reference proteome</keyword>
<evidence type="ECO:0008006" key="4">
    <source>
        <dbReference type="Google" id="ProtNLM"/>
    </source>
</evidence>
<proteinExistence type="predicted"/>
<dbReference type="AlphaFoldDB" id="A0A8J3QJ91"/>
<comment type="caution">
    <text evidence="2">The sequence shown here is derived from an EMBL/GenBank/DDBJ whole genome shotgun (WGS) entry which is preliminary data.</text>
</comment>
<name>A0A8J3QJ91_9ACTN</name>
<dbReference type="Pfam" id="PF08309">
    <property type="entry name" value="LVIVD"/>
    <property type="match status" value="2"/>
</dbReference>
<dbReference type="RefSeq" id="WP_239124559.1">
    <property type="nucleotide sequence ID" value="NZ_BONY01000146.1"/>
</dbReference>
<gene>
    <name evidence="2" type="ORF">Rhe02_96630</name>
</gene>
<organism evidence="2 3">
    <name type="scientific">Rhizocola hellebori</name>
    <dbReference type="NCBI Taxonomy" id="1392758"/>
    <lineage>
        <taxon>Bacteria</taxon>
        <taxon>Bacillati</taxon>
        <taxon>Actinomycetota</taxon>
        <taxon>Actinomycetes</taxon>
        <taxon>Micromonosporales</taxon>
        <taxon>Micromonosporaceae</taxon>
        <taxon>Rhizocola</taxon>
    </lineage>
</organism>
<accession>A0A8J3QJ91</accession>
<dbReference type="SUPFAM" id="SSF75011">
    <property type="entry name" value="3-carboxy-cis,cis-mucoante lactonizing enzyme"/>
    <property type="match status" value="1"/>
</dbReference>
<evidence type="ECO:0000313" key="3">
    <source>
        <dbReference type="Proteomes" id="UP000612899"/>
    </source>
</evidence>
<dbReference type="Proteomes" id="UP000612899">
    <property type="component" value="Unassembled WGS sequence"/>
</dbReference>
<evidence type="ECO:0000256" key="1">
    <source>
        <dbReference type="SAM" id="MobiDB-lite"/>
    </source>
</evidence>